<protein>
    <submittedName>
        <fullName evidence="2">Uncharacterized protein</fullName>
    </submittedName>
</protein>
<sequence length="106" mass="11866">MALFVLLATATSLVLFLVRIQHTVLQPPPLMLQYHQHHPPPTPPKFLISPVLVKSIEPERYLTNCPVKPSFLGMPSSLPIFKTINPSRPRGCSIECPREIRFLGTG</sequence>
<reference evidence="2" key="1">
    <citation type="submission" date="2018-02" db="EMBL/GenBank/DDBJ databases">
        <title>Rhizophora mucronata_Transcriptome.</title>
        <authorList>
            <person name="Meera S.P."/>
            <person name="Sreeshan A."/>
            <person name="Augustine A."/>
        </authorList>
    </citation>
    <scope>NUCLEOTIDE SEQUENCE</scope>
    <source>
        <tissue evidence="2">Leaf</tissue>
    </source>
</reference>
<evidence type="ECO:0000256" key="1">
    <source>
        <dbReference type="SAM" id="SignalP"/>
    </source>
</evidence>
<feature type="signal peptide" evidence="1">
    <location>
        <begin position="1"/>
        <end position="25"/>
    </location>
</feature>
<dbReference type="EMBL" id="GGEC01061356">
    <property type="protein sequence ID" value="MBX41840.1"/>
    <property type="molecule type" value="Transcribed_RNA"/>
</dbReference>
<proteinExistence type="predicted"/>
<keyword evidence="1" id="KW-0732">Signal</keyword>
<feature type="chain" id="PRO_5015133360" evidence="1">
    <location>
        <begin position="26"/>
        <end position="106"/>
    </location>
</feature>
<evidence type="ECO:0000313" key="2">
    <source>
        <dbReference type="EMBL" id="MBX41840.1"/>
    </source>
</evidence>
<name>A0A2P2NHI6_RHIMU</name>
<dbReference type="AlphaFoldDB" id="A0A2P2NHI6"/>
<organism evidence="2">
    <name type="scientific">Rhizophora mucronata</name>
    <name type="common">Asiatic mangrove</name>
    <dbReference type="NCBI Taxonomy" id="61149"/>
    <lineage>
        <taxon>Eukaryota</taxon>
        <taxon>Viridiplantae</taxon>
        <taxon>Streptophyta</taxon>
        <taxon>Embryophyta</taxon>
        <taxon>Tracheophyta</taxon>
        <taxon>Spermatophyta</taxon>
        <taxon>Magnoliopsida</taxon>
        <taxon>eudicotyledons</taxon>
        <taxon>Gunneridae</taxon>
        <taxon>Pentapetalae</taxon>
        <taxon>rosids</taxon>
        <taxon>fabids</taxon>
        <taxon>Malpighiales</taxon>
        <taxon>Rhizophoraceae</taxon>
        <taxon>Rhizophora</taxon>
    </lineage>
</organism>
<accession>A0A2P2NHI6</accession>